<organism evidence="2 3">
    <name type="scientific">Spiribacter aquaticus</name>
    <dbReference type="NCBI Taxonomy" id="1935996"/>
    <lineage>
        <taxon>Bacteria</taxon>
        <taxon>Pseudomonadati</taxon>
        <taxon>Pseudomonadota</taxon>
        <taxon>Gammaproteobacteria</taxon>
        <taxon>Chromatiales</taxon>
        <taxon>Ectothiorhodospiraceae</taxon>
        <taxon>Spiribacter</taxon>
    </lineage>
</organism>
<reference evidence="2 3" key="1">
    <citation type="submission" date="2019-07" db="EMBL/GenBank/DDBJ databases">
        <title>Reclasification of Spiribacter aquaticus.</title>
        <authorList>
            <person name="Leon M.J."/>
            <person name="Sanchez-Porro C."/>
            <person name="Ventosa A."/>
        </authorList>
    </citation>
    <scope>NUCLEOTIDE SEQUENCE [LARGE SCALE GENOMIC DNA]</scope>
    <source>
        <strain evidence="2 3">SP30</strain>
    </source>
</reference>
<evidence type="ECO:0000313" key="2">
    <source>
        <dbReference type="EMBL" id="TVO65554.1"/>
    </source>
</evidence>
<dbReference type="InterPro" id="IPR010352">
    <property type="entry name" value="DUF945"/>
</dbReference>
<keyword evidence="1" id="KW-1133">Transmembrane helix</keyword>
<sequence>MGRHWRWWVGVPAVALAAVMAGLPVFNGWQAEQTWQHRVEQWQRALSETAGAGATARVVDYQRGLYRASVRTELVLPASMMPPVWRAALGLSAPQPVHWVLEQTLRHGWRGVAFDGHLQPTGALAPVFERLGGDAESISVRGHLGFDTQSIAVRVQQLAGAPDLFELGGLRASTDLRPVAGRPGAAGVWSGDARLVIDALELPDVAPLQGRAVVEFERIDAAALLTLSADQWRPSLAALASESPRLSLAALRLETPQEQGLSGEASLRIRPAMAERLHSGASGMVLWEALRLDTELVIDQALVAVLPGEVRAWLDLGRAFGFLRRRDGDWRLALAVDEGSLRIHGQTPAWAPGG</sequence>
<dbReference type="Proteomes" id="UP000316688">
    <property type="component" value="Unassembled WGS sequence"/>
</dbReference>
<dbReference type="Pfam" id="PF06097">
    <property type="entry name" value="DUF945"/>
    <property type="match status" value="1"/>
</dbReference>
<keyword evidence="1" id="KW-0812">Transmembrane</keyword>
<accession>A0A557RK62</accession>
<name>A0A557RK62_9GAMM</name>
<keyword evidence="3" id="KW-1185">Reference proteome</keyword>
<evidence type="ECO:0000256" key="1">
    <source>
        <dbReference type="SAM" id="Phobius"/>
    </source>
</evidence>
<protein>
    <submittedName>
        <fullName evidence="2">DUF945 domain-containing protein</fullName>
    </submittedName>
</protein>
<proteinExistence type="predicted"/>
<comment type="caution">
    <text evidence="2">The sequence shown here is derived from an EMBL/GenBank/DDBJ whole genome shotgun (WGS) entry which is preliminary data.</text>
</comment>
<dbReference type="AlphaFoldDB" id="A0A557RK62"/>
<feature type="transmembrane region" description="Helical" evidence="1">
    <location>
        <begin position="7"/>
        <end position="29"/>
    </location>
</feature>
<dbReference type="EMBL" id="VMKP01000002">
    <property type="protein sequence ID" value="TVO65554.1"/>
    <property type="molecule type" value="Genomic_DNA"/>
</dbReference>
<keyword evidence="1" id="KW-0472">Membrane</keyword>
<gene>
    <name evidence="2" type="ORF">FPL11_05675</name>
</gene>
<evidence type="ECO:0000313" key="3">
    <source>
        <dbReference type="Proteomes" id="UP000316688"/>
    </source>
</evidence>